<gene>
    <name evidence="1" type="ORF">AAHA92_21924</name>
</gene>
<sequence>MTLPPSSVGDDDSCLQRCLSGSCRHVTGEPPHRNSTPCLHAKCLLLRPTSNVSGSPYITSPQPVPHQDTVVEQGPRVMMKSKVLVSMDEE</sequence>
<reference evidence="1 2" key="1">
    <citation type="submission" date="2024-06" db="EMBL/GenBank/DDBJ databases">
        <title>A chromosome level genome sequence of Diviner's sage (Salvia divinorum).</title>
        <authorList>
            <person name="Ford S.A."/>
            <person name="Ro D.-K."/>
            <person name="Ness R.W."/>
            <person name="Phillips M.A."/>
        </authorList>
    </citation>
    <scope>NUCLEOTIDE SEQUENCE [LARGE SCALE GENOMIC DNA]</scope>
    <source>
        <strain evidence="1">SAF-2024a</strain>
        <tissue evidence="1">Leaf</tissue>
    </source>
</reference>
<proteinExistence type="predicted"/>
<dbReference type="Proteomes" id="UP001567538">
    <property type="component" value="Unassembled WGS sequence"/>
</dbReference>
<accession>A0ABD1GQH5</accession>
<evidence type="ECO:0000313" key="1">
    <source>
        <dbReference type="EMBL" id="KAL1545171.1"/>
    </source>
</evidence>
<dbReference type="EMBL" id="JBEAFC010000008">
    <property type="protein sequence ID" value="KAL1545171.1"/>
    <property type="molecule type" value="Genomic_DNA"/>
</dbReference>
<evidence type="ECO:0000313" key="2">
    <source>
        <dbReference type="Proteomes" id="UP001567538"/>
    </source>
</evidence>
<protein>
    <submittedName>
        <fullName evidence="1">Uncharacterized protein</fullName>
    </submittedName>
</protein>
<organism evidence="1 2">
    <name type="scientific">Salvia divinorum</name>
    <name type="common">Maria pastora</name>
    <name type="synonym">Diviner's sage</name>
    <dbReference type="NCBI Taxonomy" id="28513"/>
    <lineage>
        <taxon>Eukaryota</taxon>
        <taxon>Viridiplantae</taxon>
        <taxon>Streptophyta</taxon>
        <taxon>Embryophyta</taxon>
        <taxon>Tracheophyta</taxon>
        <taxon>Spermatophyta</taxon>
        <taxon>Magnoliopsida</taxon>
        <taxon>eudicotyledons</taxon>
        <taxon>Gunneridae</taxon>
        <taxon>Pentapetalae</taxon>
        <taxon>asterids</taxon>
        <taxon>lamiids</taxon>
        <taxon>Lamiales</taxon>
        <taxon>Lamiaceae</taxon>
        <taxon>Nepetoideae</taxon>
        <taxon>Mentheae</taxon>
        <taxon>Salviinae</taxon>
        <taxon>Salvia</taxon>
        <taxon>Salvia subgen. Calosphace</taxon>
    </lineage>
</organism>
<dbReference type="AlphaFoldDB" id="A0ABD1GQH5"/>
<comment type="caution">
    <text evidence="1">The sequence shown here is derived from an EMBL/GenBank/DDBJ whole genome shotgun (WGS) entry which is preliminary data.</text>
</comment>
<keyword evidence="2" id="KW-1185">Reference proteome</keyword>
<name>A0ABD1GQH5_SALDI</name>